<sequence>MTYRWQEAAAPEVLRAGPPPRPLPPVSELVDEVLAELAYTARGHPHPLEHLEETRRVLTTALRAFLDRVEHGPTSENRDALVRVFRAFGADEAGRGRTLECLHHGMRVAAAVTWRRVAGSGAVSPDRMAALGDEVFAFQEEVSAAASEGYARVREAGVEELRRRRSRLLEVLLGESGTAPTPGALATLARSARWRVPERVAVALLYREDVEGPSAPAPPSDVLVDLERAEPCALIPDPEGPGRLRSLERSLRGFGAVMGPTVPIIEASLSLSRARELAELVRSGAIPGSGLSRWDDHLSELLLSRDTALVAAMARRLLAPLRGMRGPQRDRMADTLLAWLESGFNANEAAERLRIHPQTVRYRMRRLEELFGARLREPDTRFELGLVLRARRLLGPLE</sequence>
<proteinExistence type="predicted"/>
<accession>A0A7K2IND0</accession>
<dbReference type="AlphaFoldDB" id="A0A7K2IND0"/>
<evidence type="ECO:0000259" key="2">
    <source>
        <dbReference type="Pfam" id="PF25906"/>
    </source>
</evidence>
<dbReference type="Pfam" id="PF25906">
    <property type="entry name" value="PucR-like_N"/>
    <property type="match status" value="1"/>
</dbReference>
<dbReference type="InterPro" id="IPR042070">
    <property type="entry name" value="PucR_C-HTH_sf"/>
</dbReference>
<evidence type="ECO:0000313" key="4">
    <source>
        <dbReference type="Proteomes" id="UP000467124"/>
    </source>
</evidence>
<feature type="domain" description="PucR C-terminal helix-turn-helix" evidence="1">
    <location>
        <begin position="333"/>
        <end position="390"/>
    </location>
</feature>
<dbReference type="PANTHER" id="PTHR33744:SF1">
    <property type="entry name" value="DNA-BINDING TRANSCRIPTIONAL ACTIVATOR ADER"/>
    <property type="match status" value="1"/>
</dbReference>
<name>A0A7K2IND0_9ACTN</name>
<dbReference type="InterPro" id="IPR051448">
    <property type="entry name" value="CdaR-like_regulators"/>
</dbReference>
<dbReference type="PANTHER" id="PTHR33744">
    <property type="entry name" value="CARBOHYDRATE DIACID REGULATOR"/>
    <property type="match status" value="1"/>
</dbReference>
<dbReference type="Pfam" id="PF13556">
    <property type="entry name" value="HTH_30"/>
    <property type="match status" value="1"/>
</dbReference>
<dbReference type="Gene3D" id="1.10.10.2840">
    <property type="entry name" value="PucR C-terminal helix-turn-helix domain"/>
    <property type="match status" value="1"/>
</dbReference>
<gene>
    <name evidence="3" type="ORF">GTW20_04215</name>
</gene>
<organism evidence="3 4">
    <name type="scientific">Nocardiopsis alba</name>
    <dbReference type="NCBI Taxonomy" id="53437"/>
    <lineage>
        <taxon>Bacteria</taxon>
        <taxon>Bacillati</taxon>
        <taxon>Actinomycetota</taxon>
        <taxon>Actinomycetes</taxon>
        <taxon>Streptosporangiales</taxon>
        <taxon>Nocardiopsidaceae</taxon>
        <taxon>Nocardiopsis</taxon>
    </lineage>
</organism>
<protein>
    <submittedName>
        <fullName evidence="3">LysR family transcriptional regulator</fullName>
    </submittedName>
</protein>
<dbReference type="Proteomes" id="UP000467124">
    <property type="component" value="Unassembled WGS sequence"/>
</dbReference>
<comment type="caution">
    <text evidence="3">The sequence shown here is derived from an EMBL/GenBank/DDBJ whole genome shotgun (WGS) entry which is preliminary data.</text>
</comment>
<feature type="domain" description="PucR-like N-terminal" evidence="2">
    <location>
        <begin position="24"/>
        <end position="173"/>
    </location>
</feature>
<dbReference type="InterPro" id="IPR058663">
    <property type="entry name" value="PucR-like_N"/>
</dbReference>
<evidence type="ECO:0000313" key="3">
    <source>
        <dbReference type="EMBL" id="MYR31491.1"/>
    </source>
</evidence>
<dbReference type="RefSeq" id="WP_161110315.1">
    <property type="nucleotide sequence ID" value="NZ_JBHYPC010000002.1"/>
</dbReference>
<dbReference type="InterPro" id="IPR025736">
    <property type="entry name" value="PucR_C-HTH_dom"/>
</dbReference>
<evidence type="ECO:0000259" key="1">
    <source>
        <dbReference type="Pfam" id="PF13556"/>
    </source>
</evidence>
<reference evidence="3 4" key="1">
    <citation type="journal article" date="2019" name="Nat. Commun.">
        <title>The antimicrobial potential of Streptomyces from insect microbiomes.</title>
        <authorList>
            <person name="Chevrette M.G."/>
            <person name="Carlson C.M."/>
            <person name="Ortega H.E."/>
            <person name="Thomas C."/>
            <person name="Ananiev G.E."/>
            <person name="Barns K.J."/>
            <person name="Book A.J."/>
            <person name="Cagnazzo J."/>
            <person name="Carlos C."/>
            <person name="Flanigan W."/>
            <person name="Grubbs K.J."/>
            <person name="Horn H.A."/>
            <person name="Hoffmann F.M."/>
            <person name="Klassen J.L."/>
            <person name="Knack J.J."/>
            <person name="Lewin G.R."/>
            <person name="McDonald B.R."/>
            <person name="Muller L."/>
            <person name="Melo W.G.P."/>
            <person name="Pinto-Tomas A.A."/>
            <person name="Schmitz A."/>
            <person name="Wendt-Pienkowski E."/>
            <person name="Wildman S."/>
            <person name="Zhao M."/>
            <person name="Zhang F."/>
            <person name="Bugni T.S."/>
            <person name="Andes D.R."/>
            <person name="Pupo M.T."/>
            <person name="Currie C.R."/>
        </authorList>
    </citation>
    <scope>NUCLEOTIDE SEQUENCE [LARGE SCALE GENOMIC DNA]</scope>
    <source>
        <strain evidence="3 4">SID5840</strain>
    </source>
</reference>
<dbReference type="EMBL" id="WWHY01000001">
    <property type="protein sequence ID" value="MYR31491.1"/>
    <property type="molecule type" value="Genomic_DNA"/>
</dbReference>